<dbReference type="SUPFAM" id="SSF47384">
    <property type="entry name" value="Homodimeric domain of signal transducing histidine kinase"/>
    <property type="match status" value="1"/>
</dbReference>
<dbReference type="InterPro" id="IPR005467">
    <property type="entry name" value="His_kinase_dom"/>
</dbReference>
<keyword evidence="6" id="KW-0808">Transferase</keyword>
<organism evidence="18 19">
    <name type="scientific">Streptomyces pacificus</name>
    <dbReference type="NCBI Taxonomy" id="2705029"/>
    <lineage>
        <taxon>Bacteria</taxon>
        <taxon>Bacillati</taxon>
        <taxon>Actinomycetota</taxon>
        <taxon>Actinomycetes</taxon>
        <taxon>Kitasatosporales</taxon>
        <taxon>Streptomycetaceae</taxon>
        <taxon>Streptomyces</taxon>
    </lineage>
</organism>
<dbReference type="InterPro" id="IPR003661">
    <property type="entry name" value="HisK_dim/P_dom"/>
</dbReference>
<evidence type="ECO:0000256" key="1">
    <source>
        <dbReference type="ARBA" id="ARBA00000085"/>
    </source>
</evidence>
<keyword evidence="7 16" id="KW-0812">Transmembrane</keyword>
<dbReference type="InterPro" id="IPR036097">
    <property type="entry name" value="HisK_dim/P_sf"/>
</dbReference>
<name>A0A6A0AXN2_9ACTN</name>
<comment type="subcellular location">
    <subcellularLocation>
        <location evidence="2">Cell membrane</location>
        <topology evidence="2">Multi-pass membrane protein</topology>
    </subcellularLocation>
</comment>
<feature type="region of interest" description="Disordered" evidence="15">
    <location>
        <begin position="385"/>
        <end position="500"/>
    </location>
</feature>
<keyword evidence="8" id="KW-0547">Nucleotide-binding</keyword>
<keyword evidence="5" id="KW-0597">Phosphoprotein</keyword>
<dbReference type="Pfam" id="PF00512">
    <property type="entry name" value="HisKA"/>
    <property type="match status" value="1"/>
</dbReference>
<dbReference type="FunFam" id="3.30.565.10:FF:000045">
    <property type="entry name" value="Two-component sensor histidine kinase"/>
    <property type="match status" value="1"/>
</dbReference>
<proteinExistence type="predicted"/>
<dbReference type="PANTHER" id="PTHR45453">
    <property type="entry name" value="PHOSPHATE REGULON SENSOR PROTEIN PHOR"/>
    <property type="match status" value="1"/>
</dbReference>
<feature type="domain" description="Histidine kinase" evidence="17">
    <location>
        <begin position="162"/>
        <end position="390"/>
    </location>
</feature>
<dbReference type="PRINTS" id="PR00344">
    <property type="entry name" value="BCTRLSENSOR"/>
</dbReference>
<dbReference type="GO" id="GO:0004721">
    <property type="term" value="F:phosphoprotein phosphatase activity"/>
    <property type="evidence" value="ECO:0007669"/>
    <property type="project" value="TreeGrafter"/>
</dbReference>
<dbReference type="EMBL" id="BLLG01000007">
    <property type="protein sequence ID" value="GFH36734.1"/>
    <property type="molecule type" value="Genomic_DNA"/>
</dbReference>
<dbReference type="InterPro" id="IPR036890">
    <property type="entry name" value="HATPase_C_sf"/>
</dbReference>
<dbReference type="InterPro" id="IPR004358">
    <property type="entry name" value="Sig_transdc_His_kin-like_C"/>
</dbReference>
<dbReference type="Gene3D" id="3.30.565.10">
    <property type="entry name" value="Histidine kinase-like ATPase, C-terminal domain"/>
    <property type="match status" value="1"/>
</dbReference>
<comment type="caution">
    <text evidence="18">The sequence shown here is derived from an EMBL/GenBank/DDBJ whole genome shotgun (WGS) entry which is preliminary data.</text>
</comment>
<feature type="transmembrane region" description="Helical" evidence="16">
    <location>
        <begin position="6"/>
        <end position="26"/>
    </location>
</feature>
<dbReference type="PANTHER" id="PTHR45453:SF1">
    <property type="entry name" value="PHOSPHATE REGULON SENSOR PROTEIN PHOR"/>
    <property type="match status" value="1"/>
</dbReference>
<feature type="compositionally biased region" description="Basic and acidic residues" evidence="15">
    <location>
        <begin position="428"/>
        <end position="440"/>
    </location>
</feature>
<dbReference type="FunFam" id="1.10.287.130:FF:000008">
    <property type="entry name" value="Two-component sensor histidine kinase"/>
    <property type="match status" value="1"/>
</dbReference>
<dbReference type="AlphaFoldDB" id="A0A6A0AXN2"/>
<dbReference type="InterPro" id="IPR050351">
    <property type="entry name" value="BphY/WalK/GraS-like"/>
</dbReference>
<evidence type="ECO:0000256" key="16">
    <source>
        <dbReference type="SAM" id="Phobius"/>
    </source>
</evidence>
<dbReference type="GO" id="GO:0005524">
    <property type="term" value="F:ATP binding"/>
    <property type="evidence" value="ECO:0007669"/>
    <property type="project" value="UniProtKB-KW"/>
</dbReference>
<evidence type="ECO:0000256" key="13">
    <source>
        <dbReference type="ARBA" id="ARBA00023136"/>
    </source>
</evidence>
<dbReference type="EC" id="2.7.13.3" evidence="3"/>
<dbReference type="SMART" id="SM00387">
    <property type="entry name" value="HATPase_c"/>
    <property type="match status" value="1"/>
</dbReference>
<feature type="compositionally biased region" description="Gly residues" evidence="15">
    <location>
        <begin position="443"/>
        <end position="455"/>
    </location>
</feature>
<evidence type="ECO:0000256" key="14">
    <source>
        <dbReference type="ARBA" id="ARBA00039401"/>
    </source>
</evidence>
<dbReference type="CDD" id="cd00075">
    <property type="entry name" value="HATPase"/>
    <property type="match status" value="1"/>
</dbReference>
<evidence type="ECO:0000256" key="3">
    <source>
        <dbReference type="ARBA" id="ARBA00012438"/>
    </source>
</evidence>
<evidence type="ECO:0000259" key="17">
    <source>
        <dbReference type="PROSITE" id="PS50109"/>
    </source>
</evidence>
<evidence type="ECO:0000256" key="9">
    <source>
        <dbReference type="ARBA" id="ARBA00022777"/>
    </source>
</evidence>
<dbReference type="RefSeq" id="WP_173264590.1">
    <property type="nucleotide sequence ID" value="NZ_BLLG01000007.1"/>
</dbReference>
<evidence type="ECO:0000256" key="8">
    <source>
        <dbReference type="ARBA" id="ARBA00022741"/>
    </source>
</evidence>
<evidence type="ECO:0000256" key="10">
    <source>
        <dbReference type="ARBA" id="ARBA00022840"/>
    </source>
</evidence>
<evidence type="ECO:0000256" key="11">
    <source>
        <dbReference type="ARBA" id="ARBA00022989"/>
    </source>
</evidence>
<accession>A0A6A0AXN2</accession>
<feature type="compositionally biased region" description="Low complexity" evidence="15">
    <location>
        <begin position="414"/>
        <end position="426"/>
    </location>
</feature>
<dbReference type="GO" id="GO:0000155">
    <property type="term" value="F:phosphorelay sensor kinase activity"/>
    <property type="evidence" value="ECO:0007669"/>
    <property type="project" value="InterPro"/>
</dbReference>
<evidence type="ECO:0000313" key="18">
    <source>
        <dbReference type="EMBL" id="GFH36734.1"/>
    </source>
</evidence>
<feature type="compositionally biased region" description="Basic and acidic residues" evidence="15">
    <location>
        <begin position="391"/>
        <end position="400"/>
    </location>
</feature>
<keyword evidence="19" id="KW-1185">Reference proteome</keyword>
<dbReference type="PROSITE" id="PS50109">
    <property type="entry name" value="HIS_KIN"/>
    <property type="match status" value="1"/>
</dbReference>
<keyword evidence="4" id="KW-1003">Cell membrane</keyword>
<keyword evidence="11 16" id="KW-1133">Transmembrane helix</keyword>
<evidence type="ECO:0000256" key="6">
    <source>
        <dbReference type="ARBA" id="ARBA00022679"/>
    </source>
</evidence>
<dbReference type="Gene3D" id="1.10.287.130">
    <property type="match status" value="1"/>
</dbReference>
<dbReference type="Proteomes" id="UP000484988">
    <property type="component" value="Unassembled WGS sequence"/>
</dbReference>
<feature type="compositionally biased region" description="Pro residues" evidence="15">
    <location>
        <begin position="474"/>
        <end position="483"/>
    </location>
</feature>
<dbReference type="Pfam" id="PF02518">
    <property type="entry name" value="HATPase_c"/>
    <property type="match status" value="1"/>
</dbReference>
<dbReference type="GO" id="GO:0005886">
    <property type="term" value="C:plasma membrane"/>
    <property type="evidence" value="ECO:0007669"/>
    <property type="project" value="UniProtKB-SubCell"/>
</dbReference>
<reference evidence="18 19" key="1">
    <citation type="submission" date="2020-02" db="EMBL/GenBank/DDBJ databases">
        <title>Whole Genome Shotgun Sequence of Streptomyces sp. strain CWH03.</title>
        <authorList>
            <person name="Dohra H."/>
            <person name="Kodani S."/>
            <person name="Yamamura H."/>
        </authorList>
    </citation>
    <scope>NUCLEOTIDE SEQUENCE [LARGE SCALE GENOMIC DNA]</scope>
    <source>
        <strain evidence="18 19">CWH03</strain>
    </source>
</reference>
<dbReference type="GO" id="GO:0016036">
    <property type="term" value="P:cellular response to phosphate starvation"/>
    <property type="evidence" value="ECO:0007669"/>
    <property type="project" value="TreeGrafter"/>
</dbReference>
<evidence type="ECO:0000256" key="12">
    <source>
        <dbReference type="ARBA" id="ARBA00023012"/>
    </source>
</evidence>
<dbReference type="SUPFAM" id="SSF55874">
    <property type="entry name" value="ATPase domain of HSP90 chaperone/DNA topoisomerase II/histidine kinase"/>
    <property type="match status" value="1"/>
</dbReference>
<keyword evidence="13 16" id="KW-0472">Membrane</keyword>
<keyword evidence="10" id="KW-0067">ATP-binding</keyword>
<evidence type="ECO:0000256" key="4">
    <source>
        <dbReference type="ARBA" id="ARBA00022475"/>
    </source>
</evidence>
<gene>
    <name evidence="18" type="ORF">SCWH03_29660</name>
</gene>
<evidence type="ECO:0000313" key="19">
    <source>
        <dbReference type="Proteomes" id="UP000484988"/>
    </source>
</evidence>
<dbReference type="CDD" id="cd00082">
    <property type="entry name" value="HisKA"/>
    <property type="match status" value="1"/>
</dbReference>
<sequence>MDVNAAVAALAAIAGVCTGVIAMLAFRWSERDQARPTRSSLHTDAVLPPGVDTVLSVLRSSAVVLDESDSVVKASSAAYALGLVRGGKLAVDPMLRMARDTRRDGEIRQVELDLPRRGTGRGEALAVSARVAPLGSRLVLLLVEDLTEARRIEAVRRDFVANVSHELKTPVGALSLLSEAVMDASDDPGAVTRFAGRMQIEATRLTNLVQELIDLSRVQNDDPLEDAEPVRVDELVAEAIDRSRHAASTKQITMAVGSTAAADGSGTAGLHVWGHRGQLAAALGNLVENAVNYSPARTRVGIAARRVTAPGGDQIEIAVTDQGIGISEKDRERIFERFYRVDPARSRATGGTGLGLAIVKHVAASHDGEVTVWSTEGQGSTFTLRLPEAGSVRDRGRVRSGDQAGHGPRDSDPASDSPSDSASDSAPDPDRDPDRDRDPGPDSGPGPGSGSGSGRGAAFRHRGDPGAEAGHQPEPGPDFPYGPDPRTTPREPLPAPEVLP</sequence>
<comment type="catalytic activity">
    <reaction evidence="1">
        <text>ATP + protein L-histidine = ADP + protein N-phospho-L-histidine.</text>
        <dbReference type="EC" id="2.7.13.3"/>
    </reaction>
</comment>
<evidence type="ECO:0000256" key="7">
    <source>
        <dbReference type="ARBA" id="ARBA00022692"/>
    </source>
</evidence>
<keyword evidence="12" id="KW-0902">Two-component regulatory system</keyword>
<evidence type="ECO:0000256" key="15">
    <source>
        <dbReference type="SAM" id="MobiDB-lite"/>
    </source>
</evidence>
<keyword evidence="9 18" id="KW-0418">Kinase</keyword>
<evidence type="ECO:0000256" key="5">
    <source>
        <dbReference type="ARBA" id="ARBA00022553"/>
    </source>
</evidence>
<evidence type="ECO:0000256" key="2">
    <source>
        <dbReference type="ARBA" id="ARBA00004651"/>
    </source>
</evidence>
<dbReference type="SMART" id="SM00388">
    <property type="entry name" value="HisKA"/>
    <property type="match status" value="1"/>
</dbReference>
<feature type="compositionally biased region" description="Pro residues" evidence="15">
    <location>
        <begin position="491"/>
        <end position="500"/>
    </location>
</feature>
<dbReference type="InterPro" id="IPR003594">
    <property type="entry name" value="HATPase_dom"/>
</dbReference>
<protein>
    <recommendedName>
        <fullName evidence="14">Sensor-like histidine kinase SenX3</fullName>
        <ecNumber evidence="3">2.7.13.3</ecNumber>
    </recommendedName>
</protein>